<protein>
    <submittedName>
        <fullName evidence="1">Uncharacterized protein</fullName>
    </submittedName>
</protein>
<sequence>MLRASRFGADSNLIDHDFIDEYFKSEGWQRNSDIDYFDWKYLHLEEHK</sequence>
<dbReference type="AlphaFoldDB" id="A0A1G9NIR0"/>
<organism evidence="1 2">
    <name type="scientific">Catalinimonas alkaloidigena</name>
    <dbReference type="NCBI Taxonomy" id="1075417"/>
    <lineage>
        <taxon>Bacteria</taxon>
        <taxon>Pseudomonadati</taxon>
        <taxon>Bacteroidota</taxon>
        <taxon>Cytophagia</taxon>
        <taxon>Cytophagales</taxon>
        <taxon>Catalimonadaceae</taxon>
        <taxon>Catalinimonas</taxon>
    </lineage>
</organism>
<dbReference type="Proteomes" id="UP000198510">
    <property type="component" value="Unassembled WGS sequence"/>
</dbReference>
<dbReference type="EMBL" id="FNFO01000008">
    <property type="protein sequence ID" value="SDL86254.1"/>
    <property type="molecule type" value="Genomic_DNA"/>
</dbReference>
<keyword evidence="2" id="KW-1185">Reference proteome</keyword>
<gene>
    <name evidence="1" type="ORF">SAMN05421823_108306</name>
</gene>
<name>A0A1G9NIR0_9BACT</name>
<reference evidence="1 2" key="1">
    <citation type="submission" date="2016-10" db="EMBL/GenBank/DDBJ databases">
        <authorList>
            <person name="de Groot N.N."/>
        </authorList>
    </citation>
    <scope>NUCLEOTIDE SEQUENCE [LARGE SCALE GENOMIC DNA]</scope>
    <source>
        <strain evidence="1 2">DSM 25186</strain>
    </source>
</reference>
<evidence type="ECO:0000313" key="2">
    <source>
        <dbReference type="Proteomes" id="UP000198510"/>
    </source>
</evidence>
<proteinExistence type="predicted"/>
<evidence type="ECO:0000313" key="1">
    <source>
        <dbReference type="EMBL" id="SDL86254.1"/>
    </source>
</evidence>
<accession>A0A1G9NIR0</accession>